<evidence type="ECO:0000256" key="3">
    <source>
        <dbReference type="SAM" id="Phobius"/>
    </source>
</evidence>
<keyword evidence="3" id="KW-1133">Transmembrane helix</keyword>
<sequence length="184" mass="21027">MVNIQFIFYRFVPFIFPFLFSACVVHSDAPDFDKQAAAKARVELALGYLQQQDGSQAKLNLDKALSYAPKYYLVHAALAYFYQQQGDVEHAKQSYLTAIKLDDKQGDVFNNFGAFLCSQGEYQAAYEQFKQALKSLNYYHQADTYENLALCALSAKEQKIYQENLAALEKIEPVRAKKLTQFVK</sequence>
<dbReference type="InterPro" id="IPR013360">
    <property type="entry name" value="Pilus_4_PilW"/>
</dbReference>
<dbReference type="InterPro" id="IPR011990">
    <property type="entry name" value="TPR-like_helical_dom_sf"/>
</dbReference>
<evidence type="ECO:0000313" key="5">
    <source>
        <dbReference type="Proteomes" id="UP000272690"/>
    </source>
</evidence>
<dbReference type="NCBIfam" id="TIGR02521">
    <property type="entry name" value="type_IV_pilW"/>
    <property type="match status" value="1"/>
</dbReference>
<accession>A0A3S4RHG1</accession>
<keyword evidence="2" id="KW-0802">TPR repeat</keyword>
<dbReference type="SMART" id="SM00028">
    <property type="entry name" value="TPR"/>
    <property type="match status" value="3"/>
</dbReference>
<name>A0A3S4RHG1_AGGAP</name>
<protein>
    <submittedName>
        <fullName evidence="4">Flp pilus assembly protein TadD, contains TPR repeats</fullName>
    </submittedName>
</protein>
<dbReference type="OrthoDB" id="9814042at2"/>
<keyword evidence="3" id="KW-0472">Membrane</keyword>
<dbReference type="RefSeq" id="WP_005703462.1">
    <property type="nucleotide sequence ID" value="NZ_AEWB02000009.1"/>
</dbReference>
<evidence type="ECO:0000256" key="1">
    <source>
        <dbReference type="ARBA" id="ARBA00022737"/>
    </source>
</evidence>
<dbReference type="GeneID" id="49635397"/>
<dbReference type="AlphaFoldDB" id="A0A3S4RHG1"/>
<dbReference type="PANTHER" id="PTHR16193">
    <property type="entry name" value="TETRATRICOPEPTIDE REPEAT PROTEIN 27"/>
    <property type="match status" value="1"/>
</dbReference>
<dbReference type="InterPro" id="IPR044244">
    <property type="entry name" value="TTC27/Emw1"/>
</dbReference>
<feature type="transmembrane region" description="Helical" evidence="3">
    <location>
        <begin position="6"/>
        <end position="25"/>
    </location>
</feature>
<dbReference type="EMBL" id="LR134327">
    <property type="protein sequence ID" value="VEF42473.1"/>
    <property type="molecule type" value="Genomic_DNA"/>
</dbReference>
<proteinExistence type="predicted"/>
<dbReference type="Proteomes" id="UP000272690">
    <property type="component" value="Chromosome"/>
</dbReference>
<keyword evidence="1" id="KW-0677">Repeat</keyword>
<evidence type="ECO:0000313" key="4">
    <source>
        <dbReference type="EMBL" id="VEF42473.1"/>
    </source>
</evidence>
<dbReference type="SUPFAM" id="SSF48452">
    <property type="entry name" value="TPR-like"/>
    <property type="match status" value="1"/>
</dbReference>
<reference evidence="4 5" key="1">
    <citation type="submission" date="2018-12" db="EMBL/GenBank/DDBJ databases">
        <authorList>
            <consortium name="Pathogen Informatics"/>
        </authorList>
    </citation>
    <scope>NUCLEOTIDE SEQUENCE [LARGE SCALE GENOMIC DNA]</scope>
    <source>
        <strain evidence="4 5">NCTC5906</strain>
    </source>
</reference>
<dbReference type="InterPro" id="IPR019734">
    <property type="entry name" value="TPR_rpt"/>
</dbReference>
<organism evidence="4 5">
    <name type="scientific">Aggregatibacter aphrophilus ATCC 33389</name>
    <dbReference type="NCBI Taxonomy" id="985008"/>
    <lineage>
        <taxon>Bacteria</taxon>
        <taxon>Pseudomonadati</taxon>
        <taxon>Pseudomonadota</taxon>
        <taxon>Gammaproteobacteria</taxon>
        <taxon>Pasteurellales</taxon>
        <taxon>Pasteurellaceae</taxon>
        <taxon>Aggregatibacter</taxon>
    </lineage>
</organism>
<dbReference type="Pfam" id="PF14559">
    <property type="entry name" value="TPR_19"/>
    <property type="match status" value="1"/>
</dbReference>
<gene>
    <name evidence="4" type="ORF">NCTC5906_00980</name>
</gene>
<evidence type="ECO:0000256" key="2">
    <source>
        <dbReference type="ARBA" id="ARBA00022803"/>
    </source>
</evidence>
<dbReference type="PANTHER" id="PTHR16193:SF0">
    <property type="entry name" value="TETRATRICOPEPTIDE REPEAT PROTEIN 27"/>
    <property type="match status" value="1"/>
</dbReference>
<dbReference type="Gene3D" id="1.25.40.10">
    <property type="entry name" value="Tetratricopeptide repeat domain"/>
    <property type="match status" value="1"/>
</dbReference>
<keyword evidence="3" id="KW-0812">Transmembrane</keyword>